<dbReference type="EMBL" id="LK996017">
    <property type="protein sequence ID" value="CDX03698.1"/>
    <property type="molecule type" value="Genomic_DNA"/>
</dbReference>
<feature type="domain" description="4Fe-4S ferredoxin-type" evidence="7">
    <location>
        <begin position="4"/>
        <end position="33"/>
    </location>
</feature>
<dbReference type="PANTHER" id="PTHR43545">
    <property type="entry name" value="FORMATE DEHYDROGENASE, NITRATE-INDUCIBLE, IRON-SULFUR SUBUNIT"/>
    <property type="match status" value="1"/>
</dbReference>
<sequence>MSRNGILIDYEFCTGCHTCEMACKTELGLPKGKWGIQVSQIGPWQIDDNQWEYTFIPVPTTLCNLCEDRVAAGKLPTCVHHCQALVMRYGPVEELAALMKDKPKMLLFAPK</sequence>
<dbReference type="PROSITE" id="PS51379">
    <property type="entry name" value="4FE4S_FER_2"/>
    <property type="match status" value="1"/>
</dbReference>
<name>A0A098B485_DESHA</name>
<organism evidence="8">
    <name type="scientific">Desulfitobacterium hafniense</name>
    <name type="common">Desulfitobacterium frappieri</name>
    <dbReference type="NCBI Taxonomy" id="49338"/>
    <lineage>
        <taxon>Bacteria</taxon>
        <taxon>Bacillati</taxon>
        <taxon>Bacillota</taxon>
        <taxon>Clostridia</taxon>
        <taxon>Eubacteriales</taxon>
        <taxon>Desulfitobacteriaceae</taxon>
        <taxon>Desulfitobacterium</taxon>
    </lineage>
</organism>
<dbReference type="PATRIC" id="fig|49338.4.peg.4093"/>
<keyword evidence="2" id="KW-0004">4Fe-4S</keyword>
<protein>
    <submittedName>
        <fullName evidence="8">4Fe-4S ferredoxin iron-sulfur binding domain-containing protein</fullName>
    </submittedName>
</protein>
<evidence type="ECO:0000256" key="6">
    <source>
        <dbReference type="ARBA" id="ARBA00023014"/>
    </source>
</evidence>
<dbReference type="GO" id="GO:0046872">
    <property type="term" value="F:metal ion binding"/>
    <property type="evidence" value="ECO:0007669"/>
    <property type="project" value="UniProtKB-KW"/>
</dbReference>
<keyword evidence="5" id="KW-0408">Iron</keyword>
<dbReference type="RefSeq" id="WP_015943734.1">
    <property type="nucleotide sequence ID" value="NZ_LK996017.1"/>
</dbReference>
<keyword evidence="3" id="KW-0479">Metal-binding</keyword>
<dbReference type="InterPro" id="IPR051555">
    <property type="entry name" value="FDH_Electron_Transfer_Unit"/>
</dbReference>
<evidence type="ECO:0000256" key="3">
    <source>
        <dbReference type="ARBA" id="ARBA00022723"/>
    </source>
</evidence>
<gene>
    <name evidence="8" type="ORF">DPCES_3812</name>
</gene>
<accession>A0A098B485</accession>
<proteinExistence type="predicted"/>
<keyword evidence="4" id="KW-0677">Repeat</keyword>
<dbReference type="SUPFAM" id="SSF54862">
    <property type="entry name" value="4Fe-4S ferredoxins"/>
    <property type="match status" value="1"/>
</dbReference>
<dbReference type="AlphaFoldDB" id="A0A098B485"/>
<evidence type="ECO:0000313" key="8">
    <source>
        <dbReference type="EMBL" id="CDX03698.1"/>
    </source>
</evidence>
<dbReference type="Pfam" id="PF12797">
    <property type="entry name" value="Fer4_2"/>
    <property type="match status" value="1"/>
</dbReference>
<reference evidence="8" key="1">
    <citation type="submission" date="2014-07" db="EMBL/GenBank/DDBJ databases">
        <authorList>
            <person name="Hornung V.Bastian."/>
        </authorList>
    </citation>
    <scope>NUCLEOTIDE SEQUENCE</scope>
    <source>
        <strain evidence="8">PCE-S</strain>
    </source>
</reference>
<dbReference type="InterPro" id="IPR017896">
    <property type="entry name" value="4Fe4S_Fe-S-bd"/>
</dbReference>
<evidence type="ECO:0000256" key="5">
    <source>
        <dbReference type="ARBA" id="ARBA00023004"/>
    </source>
</evidence>
<dbReference type="GO" id="GO:0030313">
    <property type="term" value="C:cell envelope"/>
    <property type="evidence" value="ECO:0007669"/>
    <property type="project" value="UniProtKB-SubCell"/>
</dbReference>
<evidence type="ECO:0000256" key="1">
    <source>
        <dbReference type="ARBA" id="ARBA00004196"/>
    </source>
</evidence>
<evidence type="ECO:0000256" key="2">
    <source>
        <dbReference type="ARBA" id="ARBA00022485"/>
    </source>
</evidence>
<keyword evidence="6" id="KW-0411">Iron-sulfur</keyword>
<evidence type="ECO:0000259" key="7">
    <source>
        <dbReference type="PROSITE" id="PS51379"/>
    </source>
</evidence>
<dbReference type="PANTHER" id="PTHR43545:SF4">
    <property type="entry name" value="IRON-SULFUR PROTEIN"/>
    <property type="match status" value="1"/>
</dbReference>
<dbReference type="Gene3D" id="3.30.70.20">
    <property type="match status" value="1"/>
</dbReference>
<evidence type="ECO:0000256" key="4">
    <source>
        <dbReference type="ARBA" id="ARBA00022737"/>
    </source>
</evidence>
<comment type="subcellular location">
    <subcellularLocation>
        <location evidence="1">Cell envelope</location>
    </subcellularLocation>
</comment>
<dbReference type="GO" id="GO:0051539">
    <property type="term" value="F:4 iron, 4 sulfur cluster binding"/>
    <property type="evidence" value="ECO:0007669"/>
    <property type="project" value="UniProtKB-KW"/>
</dbReference>